<evidence type="ECO:0000313" key="2">
    <source>
        <dbReference type="Proteomes" id="UP000323733"/>
    </source>
</evidence>
<dbReference type="InterPro" id="IPR058715">
    <property type="entry name" value="PDDEXK_nuclease-rel"/>
</dbReference>
<evidence type="ECO:0000313" key="1">
    <source>
        <dbReference type="EMBL" id="SFT73140.1"/>
    </source>
</evidence>
<dbReference type="EMBL" id="FPAO01000008">
    <property type="protein sequence ID" value="SFT73140.1"/>
    <property type="molecule type" value="Genomic_DNA"/>
</dbReference>
<dbReference type="RefSeq" id="WP_149761761.1">
    <property type="nucleotide sequence ID" value="NZ_FPAO01000008.1"/>
</dbReference>
<accession>A0A1I7AE73</accession>
<proteinExistence type="predicted"/>
<sequence>MTSDSESSYLAKTNCMKIEEIVQTLLPELQYVGKNLDAIYHDRPLEIKSCQMVCRRSDRVKGERTGRFWFRGDQDHVLKEKDGLYALVVHENGDCRFFILAEARQLLKDFSGAMTVSWRTIARRVL</sequence>
<protein>
    <submittedName>
        <fullName evidence="1">Uncharacterized protein</fullName>
    </submittedName>
</protein>
<name>A0A1I7AE73_METTE</name>
<dbReference type="AlphaFoldDB" id="A0A1I7AE73"/>
<organism evidence="1 2">
    <name type="scientific">Methanosarcina thermophila</name>
    <dbReference type="NCBI Taxonomy" id="2210"/>
    <lineage>
        <taxon>Archaea</taxon>
        <taxon>Methanobacteriati</taxon>
        <taxon>Methanobacteriota</taxon>
        <taxon>Stenosarchaea group</taxon>
        <taxon>Methanomicrobia</taxon>
        <taxon>Methanosarcinales</taxon>
        <taxon>Methanosarcinaceae</taxon>
        <taxon>Methanosarcina</taxon>
    </lineage>
</organism>
<gene>
    <name evidence="1" type="ORF">SAMN02910340_02071</name>
</gene>
<reference evidence="1 2" key="1">
    <citation type="submission" date="2016-10" db="EMBL/GenBank/DDBJ databases">
        <authorList>
            <person name="Varghese N."/>
            <person name="Submissions S."/>
        </authorList>
    </citation>
    <scope>NUCLEOTIDE SEQUENCE [LARGE SCALE GENOMIC DNA]</scope>
    <source>
        <strain evidence="1 2">DSM 11855</strain>
    </source>
</reference>
<dbReference type="Pfam" id="PF25941">
    <property type="entry name" value="PDDEXK_16"/>
    <property type="match status" value="1"/>
</dbReference>
<keyword evidence="2" id="KW-1185">Reference proteome</keyword>
<dbReference type="Proteomes" id="UP000323733">
    <property type="component" value="Unassembled WGS sequence"/>
</dbReference>